<evidence type="ECO:0000259" key="7">
    <source>
        <dbReference type="PROSITE" id="PS50109"/>
    </source>
</evidence>
<dbReference type="SMART" id="SM00448">
    <property type="entry name" value="REC"/>
    <property type="match status" value="1"/>
</dbReference>
<dbReference type="RefSeq" id="WP_377409939.1">
    <property type="nucleotide sequence ID" value="NZ_JBHSCY010000002.1"/>
</dbReference>
<dbReference type="SMART" id="SM00387">
    <property type="entry name" value="HATPase_c"/>
    <property type="match status" value="1"/>
</dbReference>
<feature type="transmembrane region" description="Helical" evidence="6">
    <location>
        <begin position="12"/>
        <end position="33"/>
    </location>
</feature>
<comment type="caution">
    <text evidence="9">The sequence shown here is derived from an EMBL/GenBank/DDBJ whole genome shotgun (WGS) entry which is preliminary data.</text>
</comment>
<evidence type="ECO:0000256" key="2">
    <source>
        <dbReference type="ARBA" id="ARBA00012438"/>
    </source>
</evidence>
<evidence type="ECO:0000256" key="3">
    <source>
        <dbReference type="ARBA" id="ARBA00022553"/>
    </source>
</evidence>
<dbReference type="InterPro" id="IPR001789">
    <property type="entry name" value="Sig_transdc_resp-reg_receiver"/>
</dbReference>
<organism evidence="9 10">
    <name type="scientific">Polaribacter marinivivus</name>
    <dbReference type="NCBI Taxonomy" id="1524260"/>
    <lineage>
        <taxon>Bacteria</taxon>
        <taxon>Pseudomonadati</taxon>
        <taxon>Bacteroidota</taxon>
        <taxon>Flavobacteriia</taxon>
        <taxon>Flavobacteriales</taxon>
        <taxon>Flavobacteriaceae</taxon>
    </lineage>
</organism>
<gene>
    <name evidence="9" type="ORF">ACFOWD_09055</name>
</gene>
<dbReference type="SUPFAM" id="SSF55874">
    <property type="entry name" value="ATPase domain of HSP90 chaperone/DNA topoisomerase II/histidine kinase"/>
    <property type="match status" value="1"/>
</dbReference>
<feature type="transmembrane region" description="Helical" evidence="6">
    <location>
        <begin position="152"/>
        <end position="176"/>
    </location>
</feature>
<evidence type="ECO:0000256" key="6">
    <source>
        <dbReference type="SAM" id="Phobius"/>
    </source>
</evidence>
<dbReference type="PROSITE" id="PS50109">
    <property type="entry name" value="HIS_KIN"/>
    <property type="match status" value="1"/>
</dbReference>
<dbReference type="InterPro" id="IPR005467">
    <property type="entry name" value="His_kinase_dom"/>
</dbReference>
<feature type="transmembrane region" description="Helical" evidence="6">
    <location>
        <begin position="93"/>
        <end position="109"/>
    </location>
</feature>
<feature type="transmembrane region" description="Helical" evidence="6">
    <location>
        <begin position="114"/>
        <end position="132"/>
    </location>
</feature>
<dbReference type="PRINTS" id="PR00344">
    <property type="entry name" value="BCTRLSENSOR"/>
</dbReference>
<dbReference type="CDD" id="cd00082">
    <property type="entry name" value="HisKA"/>
    <property type="match status" value="1"/>
</dbReference>
<dbReference type="Pfam" id="PF02518">
    <property type="entry name" value="HATPase_c"/>
    <property type="match status" value="1"/>
</dbReference>
<feature type="modified residue" description="4-aspartylphosphate" evidence="5">
    <location>
        <position position="492"/>
    </location>
</feature>
<dbReference type="InterPro" id="IPR036890">
    <property type="entry name" value="HATPase_C_sf"/>
</dbReference>
<dbReference type="GO" id="GO:0005524">
    <property type="term" value="F:ATP binding"/>
    <property type="evidence" value="ECO:0007669"/>
    <property type="project" value="UniProtKB-KW"/>
</dbReference>
<dbReference type="InterPro" id="IPR011006">
    <property type="entry name" value="CheY-like_superfamily"/>
</dbReference>
<keyword evidence="6" id="KW-0472">Membrane</keyword>
<dbReference type="PANTHER" id="PTHR45339">
    <property type="entry name" value="HYBRID SIGNAL TRANSDUCTION HISTIDINE KINASE J"/>
    <property type="match status" value="1"/>
</dbReference>
<evidence type="ECO:0000256" key="1">
    <source>
        <dbReference type="ARBA" id="ARBA00000085"/>
    </source>
</evidence>
<evidence type="ECO:0000313" key="10">
    <source>
        <dbReference type="Proteomes" id="UP001595826"/>
    </source>
</evidence>
<dbReference type="EC" id="2.7.13.3" evidence="2"/>
<evidence type="ECO:0000259" key="8">
    <source>
        <dbReference type="PROSITE" id="PS50110"/>
    </source>
</evidence>
<keyword evidence="3 5" id="KW-0597">Phosphoprotein</keyword>
<dbReference type="InterPro" id="IPR004358">
    <property type="entry name" value="Sig_transdc_His_kin-like_C"/>
</dbReference>
<evidence type="ECO:0000256" key="4">
    <source>
        <dbReference type="ARBA" id="ARBA00023012"/>
    </source>
</evidence>
<keyword evidence="9" id="KW-0067">ATP-binding</keyword>
<proteinExistence type="predicted"/>
<dbReference type="InterPro" id="IPR003594">
    <property type="entry name" value="HATPase_dom"/>
</dbReference>
<dbReference type="CDD" id="cd16922">
    <property type="entry name" value="HATPase_EvgS-ArcB-TorS-like"/>
    <property type="match status" value="1"/>
</dbReference>
<dbReference type="SUPFAM" id="SSF47384">
    <property type="entry name" value="Homodimeric domain of signal transducing histidine kinase"/>
    <property type="match status" value="1"/>
</dbReference>
<dbReference type="Gene3D" id="3.40.50.2300">
    <property type="match status" value="1"/>
</dbReference>
<feature type="transmembrane region" description="Helical" evidence="6">
    <location>
        <begin position="69"/>
        <end position="87"/>
    </location>
</feature>
<dbReference type="PANTHER" id="PTHR45339:SF1">
    <property type="entry name" value="HYBRID SIGNAL TRANSDUCTION HISTIDINE KINASE J"/>
    <property type="match status" value="1"/>
</dbReference>
<evidence type="ECO:0000313" key="9">
    <source>
        <dbReference type="EMBL" id="MFC4269049.1"/>
    </source>
</evidence>
<keyword evidence="6" id="KW-1133">Transmembrane helix</keyword>
<reference evidence="10" key="1">
    <citation type="journal article" date="2019" name="Int. J. Syst. Evol. Microbiol.">
        <title>The Global Catalogue of Microorganisms (GCM) 10K type strain sequencing project: providing services to taxonomists for standard genome sequencing and annotation.</title>
        <authorList>
            <consortium name="The Broad Institute Genomics Platform"/>
            <consortium name="The Broad Institute Genome Sequencing Center for Infectious Disease"/>
            <person name="Wu L."/>
            <person name="Ma J."/>
        </authorList>
    </citation>
    <scope>NUCLEOTIDE SEQUENCE [LARGE SCALE GENOMIC DNA]</scope>
    <source>
        <strain evidence="10">CECT 8655</strain>
    </source>
</reference>
<feature type="domain" description="Histidine kinase" evidence="7">
    <location>
        <begin position="202"/>
        <end position="422"/>
    </location>
</feature>
<keyword evidence="10" id="KW-1185">Reference proteome</keyword>
<sequence length="560" mass="63952">MQIKEAFSKRRVRLMFVLTLINIGFAIFCTILSHQFGFIWLRDYNALNTLAYVFAAYLALKEILNWSRVIYLLTSNIGLAVIASYVGREGSVEFVYMFNIGLPFILFSFRREKYLVFIFTLLPLLFWTILYLTDFDLFTVRKLDKISASEYIYPISIASTIFLVIFQLIYFCLLNMRYFSNIRKKRVEALEASEAKSQFLSTMSHEIRTPLNAIIGLSHILADNEPRKDQLENINALSYSGKILLNLLNNVLDFSKMQSTNIELDPIPTDLSLAVKQIKKIHEASCLRKGIEMKLDVDDDIPIVMLDIVRYNQIVNNLVSNAIKFTDKGKVTLKIKKYFAYDDNVEILTQVTDTGIGIEEDKQQTIWEAFSQASNTTSRIYGGTGLGLPIVKSIVETMDSEIKVESEIGEGSTFYFILDLKVVPEQELEKKTKKRKNNLEGIKVLLVEDNLINVMVGQQILEKAKLIVDVANDGMSAVEKIKEKDYDVVLMDIQMPVMDGYTATKEIRKFNKELPILALSASVFMEVKDKISASGMNGFIFKPFNPEDLLDQIHRVTKNT</sequence>
<evidence type="ECO:0000256" key="5">
    <source>
        <dbReference type="PROSITE-ProRule" id="PRU00169"/>
    </source>
</evidence>
<dbReference type="Pfam" id="PF00512">
    <property type="entry name" value="HisKA"/>
    <property type="match status" value="1"/>
</dbReference>
<dbReference type="SMART" id="SM00388">
    <property type="entry name" value="HisKA"/>
    <property type="match status" value="1"/>
</dbReference>
<accession>A0ABV8R9I3</accession>
<dbReference type="Gene3D" id="1.10.287.130">
    <property type="match status" value="1"/>
</dbReference>
<dbReference type="Proteomes" id="UP001595826">
    <property type="component" value="Unassembled WGS sequence"/>
</dbReference>
<dbReference type="Pfam" id="PF00072">
    <property type="entry name" value="Response_reg"/>
    <property type="match status" value="1"/>
</dbReference>
<keyword evidence="4" id="KW-0902">Two-component regulatory system</keyword>
<dbReference type="EMBL" id="JBHSCY010000002">
    <property type="protein sequence ID" value="MFC4269049.1"/>
    <property type="molecule type" value="Genomic_DNA"/>
</dbReference>
<protein>
    <recommendedName>
        <fullName evidence="2">histidine kinase</fullName>
        <ecNumber evidence="2">2.7.13.3</ecNumber>
    </recommendedName>
</protein>
<keyword evidence="6" id="KW-0812">Transmembrane</keyword>
<feature type="domain" description="Response regulatory" evidence="8">
    <location>
        <begin position="443"/>
        <end position="557"/>
    </location>
</feature>
<dbReference type="InterPro" id="IPR036097">
    <property type="entry name" value="HisK_dim/P_sf"/>
</dbReference>
<comment type="catalytic activity">
    <reaction evidence="1">
        <text>ATP + protein L-histidine = ADP + protein N-phospho-L-histidine.</text>
        <dbReference type="EC" id="2.7.13.3"/>
    </reaction>
</comment>
<feature type="transmembrane region" description="Helical" evidence="6">
    <location>
        <begin position="39"/>
        <end position="60"/>
    </location>
</feature>
<dbReference type="PROSITE" id="PS50110">
    <property type="entry name" value="RESPONSE_REGULATORY"/>
    <property type="match status" value="1"/>
</dbReference>
<dbReference type="SUPFAM" id="SSF52172">
    <property type="entry name" value="CheY-like"/>
    <property type="match status" value="1"/>
</dbReference>
<dbReference type="InterPro" id="IPR003661">
    <property type="entry name" value="HisK_dim/P_dom"/>
</dbReference>
<dbReference type="Gene3D" id="3.30.565.10">
    <property type="entry name" value="Histidine kinase-like ATPase, C-terminal domain"/>
    <property type="match status" value="1"/>
</dbReference>
<keyword evidence="9" id="KW-0547">Nucleotide-binding</keyword>
<dbReference type="CDD" id="cd17546">
    <property type="entry name" value="REC_hyHK_CKI1_RcsC-like"/>
    <property type="match status" value="1"/>
</dbReference>
<name>A0ABV8R9I3_9FLAO</name>